<proteinExistence type="predicted"/>
<keyword evidence="3" id="KW-1185">Reference proteome</keyword>
<comment type="caution">
    <text evidence="2">The sequence shown here is derived from an EMBL/GenBank/DDBJ whole genome shotgun (WGS) entry which is preliminary data.</text>
</comment>
<dbReference type="InterPro" id="IPR036913">
    <property type="entry name" value="YegP-like_sf"/>
</dbReference>
<dbReference type="RefSeq" id="WP_124341811.1">
    <property type="nucleotide sequence ID" value="NZ_BHYL01000059.1"/>
</dbReference>
<evidence type="ECO:0000313" key="2">
    <source>
        <dbReference type="EMBL" id="GCD19271.1"/>
    </source>
</evidence>
<dbReference type="Gene3D" id="3.30.160.160">
    <property type="entry name" value="YegP-like"/>
    <property type="match status" value="1"/>
</dbReference>
<dbReference type="EMBL" id="BHYL01000059">
    <property type="protein sequence ID" value="GCD19271.1"/>
    <property type="molecule type" value="Genomic_DNA"/>
</dbReference>
<evidence type="ECO:0000313" key="3">
    <source>
        <dbReference type="Proteomes" id="UP000288246"/>
    </source>
</evidence>
<evidence type="ECO:0000259" key="1">
    <source>
        <dbReference type="Pfam" id="PF07411"/>
    </source>
</evidence>
<dbReference type="OrthoDB" id="9802792at2"/>
<gene>
    <name evidence="2" type="ORF">CTKZ_08330</name>
</gene>
<dbReference type="SUPFAM" id="SSF160113">
    <property type="entry name" value="YegP-like"/>
    <property type="match status" value="1"/>
</dbReference>
<dbReference type="Pfam" id="PF07411">
    <property type="entry name" value="DUF1508"/>
    <property type="match status" value="1"/>
</dbReference>
<reference evidence="2 3" key="1">
    <citation type="submission" date="2018-11" db="EMBL/GenBank/DDBJ databases">
        <title>Draft genome sequence of Cellulomonas takizawaensis strain TKZ-21.</title>
        <authorList>
            <person name="Yamamura H."/>
            <person name="Hayashi T."/>
            <person name="Hamada M."/>
            <person name="Serisawa Y."/>
            <person name="Matsuyama K."/>
            <person name="Nakagawa Y."/>
            <person name="Otoguro M."/>
            <person name="Yanagida F."/>
            <person name="Hayakawa M."/>
        </authorList>
    </citation>
    <scope>NUCLEOTIDE SEQUENCE [LARGE SCALE GENOMIC DNA]</scope>
    <source>
        <strain evidence="2 3">TKZ-21</strain>
    </source>
</reference>
<dbReference type="InterPro" id="IPR010879">
    <property type="entry name" value="DUF1508"/>
</dbReference>
<name>A0A401UX71_9CELL</name>
<feature type="domain" description="DUF1508" evidence="1">
    <location>
        <begin position="11"/>
        <end position="42"/>
    </location>
</feature>
<protein>
    <recommendedName>
        <fullName evidence="1">DUF1508 domain-containing protein</fullName>
    </recommendedName>
</protein>
<dbReference type="AlphaFoldDB" id="A0A401UX71"/>
<sequence>MATRLLYTRADGRWAWRLTADNGQIIATDGGQGYSNEKDARAMADAVIGGAYRDADKRIIRPTT</sequence>
<dbReference type="Proteomes" id="UP000288246">
    <property type="component" value="Unassembled WGS sequence"/>
</dbReference>
<accession>A0A401UX71</accession>
<organism evidence="2 3">
    <name type="scientific">Cellulomonas algicola</name>
    <dbReference type="NCBI Taxonomy" id="2071633"/>
    <lineage>
        <taxon>Bacteria</taxon>
        <taxon>Bacillati</taxon>
        <taxon>Actinomycetota</taxon>
        <taxon>Actinomycetes</taxon>
        <taxon>Micrococcales</taxon>
        <taxon>Cellulomonadaceae</taxon>
        <taxon>Cellulomonas</taxon>
    </lineage>
</organism>